<feature type="transmembrane region" description="Helical" evidence="1">
    <location>
        <begin position="9"/>
        <end position="35"/>
    </location>
</feature>
<name>A0A0G1GKW6_9BACT</name>
<feature type="domain" description="YoaR-like putative peptidoglycan binding" evidence="2">
    <location>
        <begin position="99"/>
        <end position="196"/>
    </location>
</feature>
<evidence type="ECO:0000313" key="3">
    <source>
        <dbReference type="EMBL" id="KKT35586.1"/>
    </source>
</evidence>
<dbReference type="EMBL" id="LCHM01000051">
    <property type="protein sequence ID" value="KKT35586.1"/>
    <property type="molecule type" value="Genomic_DNA"/>
</dbReference>
<reference evidence="3 4" key="1">
    <citation type="journal article" date="2015" name="Nature">
        <title>rRNA introns, odd ribosomes, and small enigmatic genomes across a large radiation of phyla.</title>
        <authorList>
            <person name="Brown C.T."/>
            <person name="Hug L.A."/>
            <person name="Thomas B.C."/>
            <person name="Sharon I."/>
            <person name="Castelle C.J."/>
            <person name="Singh A."/>
            <person name="Wilkins M.J."/>
            <person name="Williams K.H."/>
            <person name="Banfield J.F."/>
        </authorList>
    </citation>
    <scope>NUCLEOTIDE SEQUENCE [LARGE SCALE GENOMIC DNA]</scope>
</reference>
<evidence type="ECO:0000313" key="4">
    <source>
        <dbReference type="Proteomes" id="UP000034617"/>
    </source>
</evidence>
<dbReference type="InterPro" id="IPR052913">
    <property type="entry name" value="Glycopeptide_resist_protein"/>
</dbReference>
<proteinExistence type="predicted"/>
<evidence type="ECO:0000259" key="2">
    <source>
        <dbReference type="Pfam" id="PF12229"/>
    </source>
</evidence>
<dbReference type="Proteomes" id="UP000034617">
    <property type="component" value="Unassembled WGS sequence"/>
</dbReference>
<dbReference type="InterPro" id="IPR007391">
    <property type="entry name" value="Vancomycin_resist_VanW"/>
</dbReference>
<dbReference type="PANTHER" id="PTHR35788:SF1">
    <property type="entry name" value="EXPORTED PROTEIN"/>
    <property type="match status" value="1"/>
</dbReference>
<keyword evidence="1" id="KW-0472">Membrane</keyword>
<protein>
    <submittedName>
        <fullName evidence="3">VanW family protein</fullName>
    </submittedName>
</protein>
<organism evidence="3 4">
    <name type="scientific">Candidatus Gottesmanbacteria bacterium GW2011_GWB1_44_11c</name>
    <dbReference type="NCBI Taxonomy" id="1618447"/>
    <lineage>
        <taxon>Bacteria</taxon>
        <taxon>Candidatus Gottesmaniibacteriota</taxon>
    </lineage>
</organism>
<dbReference type="Pfam" id="PF12229">
    <property type="entry name" value="PG_binding_4"/>
    <property type="match status" value="1"/>
</dbReference>
<accession>A0A0G1GKW6</accession>
<sequence length="472" mass="52343">MQRKKKRRAILPIIIIGGAMFVLVSAIGTATWYYWFFTIAYENRVFPPVVMQGIPFGGKTKEDVVSYWLTRNKAFDDIEIQLVFETHSATLSSHVLAPGYDATLSATQAYLVGRSPYYLSNMNDRLLKKRVDLTPVFLWNKDYVHSAIKTLAEKINIPAQDPLFHFSGGKVLAFQPSKDGRAVNEQKLFSLVENSMASISGGYEKTLTIPIPVEVTRPTSQMTDVNTFGIKELIGRGYSQFTGSIPGRIHNVALAAAKLNGILIKPGETFSFNQTIGDISAATGYQSAYIIKNGRTVMGDGGGVCQVSTTLFRAALNAGLPITERHEHSYRVHYYEEGGFKAGLDATVFDPTDDLKIKNDTPAHILIQTTTDTDNLTLTFELYGTSDGRKSEILNHNVWGITPPPPDLFQDDPTLPKGVIKQVDFAAWGAKASQPSLKLRPAKQIQNCFAHPKLVRAKEGFVFRYSDFEFLL</sequence>
<dbReference type="InterPro" id="IPR022029">
    <property type="entry name" value="YoaR-like_PG-bd"/>
</dbReference>
<keyword evidence="1" id="KW-0812">Transmembrane</keyword>
<evidence type="ECO:0000256" key="1">
    <source>
        <dbReference type="SAM" id="Phobius"/>
    </source>
</evidence>
<keyword evidence="1" id="KW-1133">Transmembrane helix</keyword>
<dbReference type="AlphaFoldDB" id="A0A0G1GKW6"/>
<dbReference type="Pfam" id="PF04294">
    <property type="entry name" value="VanW"/>
    <property type="match status" value="1"/>
</dbReference>
<dbReference type="PATRIC" id="fig|1618447.3.peg.1026"/>
<dbReference type="PANTHER" id="PTHR35788">
    <property type="entry name" value="EXPORTED PROTEIN-RELATED"/>
    <property type="match status" value="1"/>
</dbReference>
<gene>
    <name evidence="3" type="ORF">UW22_C0051G0003</name>
</gene>
<comment type="caution">
    <text evidence="3">The sequence shown here is derived from an EMBL/GenBank/DDBJ whole genome shotgun (WGS) entry which is preliminary data.</text>
</comment>